<dbReference type="GeneID" id="41598234"/>
<dbReference type="RefSeq" id="WP_148701128.1">
    <property type="nucleotide sequence ID" value="NZ_CP007174.1"/>
</dbReference>
<dbReference type="EMBL" id="CP007174">
    <property type="protein sequence ID" value="AIF84582.1"/>
    <property type="molecule type" value="Genomic_DNA"/>
</dbReference>
<dbReference type="Proteomes" id="UP000028194">
    <property type="component" value="Chromosome"/>
</dbReference>
<organism evidence="1 2">
    <name type="scientific">Candidatus Nitrososphaera evergladensis SR1</name>
    <dbReference type="NCBI Taxonomy" id="1459636"/>
    <lineage>
        <taxon>Archaea</taxon>
        <taxon>Nitrososphaerota</taxon>
        <taxon>Nitrososphaeria</taxon>
        <taxon>Nitrososphaerales</taxon>
        <taxon>Nitrososphaeraceae</taxon>
        <taxon>Nitrososphaera</taxon>
    </lineage>
</organism>
<gene>
    <name evidence="1" type="ORF">NTE_02535</name>
</gene>
<evidence type="ECO:0000313" key="2">
    <source>
        <dbReference type="Proteomes" id="UP000028194"/>
    </source>
</evidence>
<evidence type="ECO:0008006" key="3">
    <source>
        <dbReference type="Google" id="ProtNLM"/>
    </source>
</evidence>
<name>A0A075MVA0_9ARCH</name>
<dbReference type="KEGG" id="nev:NTE_02535"/>
<sequence>MTASISFSGSGFDFDINMYGFTPGELVTIVFTNVNNSNDMYSIDTYVGYNPIHVLQQHFPAEAEGNYHVTAVGSTGTKAENTLTIGYPTVQGILPNTEVPLENITNQGGETVPIFGQLESIGGAAVPSAIPTQTSQNNSIPLVLAGGALLGGLLLISGGKKKVFA</sequence>
<accession>A0A075MVA0</accession>
<keyword evidence="2" id="KW-1185">Reference proteome</keyword>
<reference evidence="1 2" key="1">
    <citation type="journal article" date="2014" name="PLoS ONE">
        <title>Genome Sequence of Candidatus Nitrososphaera evergladensis from Group I.1b Enriched from Everglades Soil Reveals Novel Genomic Features of the Ammonia-Oxidizing Archaea.</title>
        <authorList>
            <person name="Zhalnina K.V."/>
            <person name="Dias R."/>
            <person name="Leonard M.T."/>
            <person name="Dorr de Quadros P."/>
            <person name="Camargo F.A."/>
            <person name="Drew J.C."/>
            <person name="Farmerie W.G."/>
            <person name="Daroub S.H."/>
            <person name="Triplett E.W."/>
        </authorList>
    </citation>
    <scope>NUCLEOTIDE SEQUENCE [LARGE SCALE GENOMIC DNA]</scope>
    <source>
        <strain evidence="1 2">SR1</strain>
    </source>
</reference>
<protein>
    <recommendedName>
        <fullName evidence="3">LPXTG cell wall anchor domain-containing protein</fullName>
    </recommendedName>
</protein>
<dbReference type="NCBIfam" id="TIGR01167">
    <property type="entry name" value="LPXTG_anchor"/>
    <property type="match status" value="1"/>
</dbReference>
<evidence type="ECO:0000313" key="1">
    <source>
        <dbReference type="EMBL" id="AIF84582.1"/>
    </source>
</evidence>
<dbReference type="HOGENOM" id="CLU_1607072_0_0_2"/>
<proteinExistence type="predicted"/>
<dbReference type="AlphaFoldDB" id="A0A075MVA0"/>